<reference evidence="11 12" key="1">
    <citation type="submission" date="2015-11" db="EMBL/GenBank/DDBJ databases">
        <title>Bacillus caseinolyticus sp nov.</title>
        <authorList>
            <person name="Dastager S.G."/>
            <person name="Mawlankar R."/>
        </authorList>
    </citation>
    <scope>NUCLEOTIDE SEQUENCE [LARGE SCALE GENOMIC DNA]</scope>
    <source>
        <strain evidence="11 12">SGD-V-76</strain>
    </source>
</reference>
<feature type="region of interest" description="Disordered" evidence="8">
    <location>
        <begin position="260"/>
        <end position="357"/>
    </location>
</feature>
<evidence type="ECO:0000313" key="12">
    <source>
        <dbReference type="Proteomes" id="UP000053681"/>
    </source>
</evidence>
<keyword evidence="3" id="KW-0328">Glycosyltransferase</keyword>
<keyword evidence="12" id="KW-1185">Reference proteome</keyword>
<dbReference type="InterPro" id="IPR050297">
    <property type="entry name" value="LipidA_mod_glycosyltrf_83"/>
</dbReference>
<organism evidence="11 12">
    <name type="scientific">Priestia veravalensis</name>
    <dbReference type="NCBI Taxonomy" id="1414648"/>
    <lineage>
        <taxon>Bacteria</taxon>
        <taxon>Bacillati</taxon>
        <taxon>Bacillota</taxon>
        <taxon>Bacilli</taxon>
        <taxon>Bacillales</taxon>
        <taxon>Bacillaceae</taxon>
        <taxon>Priestia</taxon>
    </lineage>
</organism>
<dbReference type="GO" id="GO:0010041">
    <property type="term" value="P:response to iron(III) ion"/>
    <property type="evidence" value="ECO:0007669"/>
    <property type="project" value="TreeGrafter"/>
</dbReference>
<comment type="subcellular location">
    <subcellularLocation>
        <location evidence="1">Cell membrane</location>
        <topology evidence="1">Multi-pass membrane protein</topology>
    </subcellularLocation>
</comment>
<evidence type="ECO:0000256" key="1">
    <source>
        <dbReference type="ARBA" id="ARBA00004651"/>
    </source>
</evidence>
<feature type="compositionally biased region" description="Low complexity" evidence="8">
    <location>
        <begin position="309"/>
        <end position="323"/>
    </location>
</feature>
<feature type="compositionally biased region" description="Basic and acidic residues" evidence="8">
    <location>
        <begin position="589"/>
        <end position="603"/>
    </location>
</feature>
<evidence type="ECO:0000313" key="11">
    <source>
        <dbReference type="EMBL" id="KSU86233.1"/>
    </source>
</evidence>
<dbReference type="InterPro" id="IPR038731">
    <property type="entry name" value="RgtA/B/C-like"/>
</dbReference>
<keyword evidence="7" id="KW-0472">Membrane</keyword>
<evidence type="ECO:0000259" key="9">
    <source>
        <dbReference type="Pfam" id="PF13231"/>
    </source>
</evidence>
<keyword evidence="4" id="KW-0808">Transferase</keyword>
<evidence type="ECO:0000256" key="3">
    <source>
        <dbReference type="ARBA" id="ARBA00022676"/>
    </source>
</evidence>
<dbReference type="PANTHER" id="PTHR33908">
    <property type="entry name" value="MANNOSYLTRANSFERASE YKCB-RELATED"/>
    <property type="match status" value="1"/>
</dbReference>
<protein>
    <submittedName>
        <fullName evidence="11">Uncharacterized protein</fullName>
    </submittedName>
</protein>
<name>A0A0V8JGZ2_9BACI</name>
<evidence type="ECO:0000256" key="7">
    <source>
        <dbReference type="ARBA" id="ARBA00023136"/>
    </source>
</evidence>
<feature type="region of interest" description="Disordered" evidence="8">
    <location>
        <begin position="705"/>
        <end position="724"/>
    </location>
</feature>
<evidence type="ECO:0000259" key="10">
    <source>
        <dbReference type="Pfam" id="PF24878"/>
    </source>
</evidence>
<feature type="region of interest" description="Disordered" evidence="8">
    <location>
        <begin position="549"/>
        <end position="608"/>
    </location>
</feature>
<feature type="domain" description="Putative mannosyltransferase YkcA/B-like C-terminal" evidence="10">
    <location>
        <begin position="614"/>
        <end position="698"/>
    </location>
</feature>
<evidence type="ECO:0000256" key="6">
    <source>
        <dbReference type="ARBA" id="ARBA00022989"/>
    </source>
</evidence>
<proteinExistence type="predicted"/>
<keyword evidence="6" id="KW-1133">Transmembrane helix</keyword>
<evidence type="ECO:0000256" key="2">
    <source>
        <dbReference type="ARBA" id="ARBA00022475"/>
    </source>
</evidence>
<dbReference type="AlphaFoldDB" id="A0A0V8JGZ2"/>
<dbReference type="RefSeq" id="WP_025908875.1">
    <property type="nucleotide sequence ID" value="NZ_KQ758715.1"/>
</dbReference>
<dbReference type="Pfam" id="PF13231">
    <property type="entry name" value="PMT_2"/>
    <property type="match status" value="1"/>
</dbReference>
<sequence length="734" mass="79968">MNRKKKKIDKWLVWILTLAVALNFTNIWEDEYVNQYYTSAVKSMMQNLHNFFFASFDPAGFVTVDKPPVAFWIQTISAKIFGFHGWSVILPQALAGVGSVILLYVMIKKVFGVAAGRIAALTMAITPIVPAVSRTNNIDSLLVFTLLLATWMLFKAITIKKHRWLFLAFVLIGVGFNMKMMQAYMVLPAFYLFYWLSAKIDWKKKISLLSGATVLLIVVSLSWATIVDLIPEDKRPYIGSSETNSVLELALGYNGISRLTGEMSGGGSPQGSRGQNEEQGEHLIPPSGDKQDELALENEGMQGGGNTTDSSDNENQQNSNLDSGQDSNFRNAPGGQSPPQMDGDNNDPGGGNAGRFNTGTPGMFRLIQDGLADQISWFLPLAIVSIISLLGGARVKETLSTKVLHTVFWLAWLVPVAVFFSIAGFFHQYYLIMLAPPLAAVIGAGLPVLWKAYRGLEGWKSWLLPVGIALTAGLQVSIMLPDRETIGLASILAVGIIGITLALALGSMKQRSAINTYMMTAALIVLVIGPLYWAMTPILYGGNSMLPEAGPTSSQDEQLPQMDDMAFPGDEQDVSINNNNQVDTNEAPNDEKSSTNREKRNDGRGMNGQINQSLLTFLEKNRNGTKYLFATLDSTAAAPYIIETGEAVMTMGGFSGADSILTVTELEKLVASGDVHYFLIGNRGMGGNSDIISWIQENGTEIPSEEWKENENSQQDGPGGGASQLYYVDVKGEE</sequence>
<evidence type="ECO:0000256" key="8">
    <source>
        <dbReference type="SAM" id="MobiDB-lite"/>
    </source>
</evidence>
<evidence type="ECO:0000256" key="4">
    <source>
        <dbReference type="ARBA" id="ARBA00022679"/>
    </source>
</evidence>
<dbReference type="Pfam" id="PF24878">
    <property type="entry name" value="YkcB_C"/>
    <property type="match status" value="1"/>
</dbReference>
<evidence type="ECO:0000256" key="5">
    <source>
        <dbReference type="ARBA" id="ARBA00022692"/>
    </source>
</evidence>
<dbReference type="GO" id="GO:0005886">
    <property type="term" value="C:plasma membrane"/>
    <property type="evidence" value="ECO:0007669"/>
    <property type="project" value="UniProtKB-SubCell"/>
</dbReference>
<dbReference type="PANTHER" id="PTHR33908:SF3">
    <property type="entry name" value="UNDECAPRENYL PHOSPHATE-ALPHA-4-AMINO-4-DEOXY-L-ARABINOSE ARABINOSYL TRANSFERASE"/>
    <property type="match status" value="1"/>
</dbReference>
<dbReference type="GO" id="GO:0016763">
    <property type="term" value="F:pentosyltransferase activity"/>
    <property type="evidence" value="ECO:0007669"/>
    <property type="project" value="TreeGrafter"/>
</dbReference>
<comment type="caution">
    <text evidence="11">The sequence shown here is derived from an EMBL/GenBank/DDBJ whole genome shotgun (WGS) entry which is preliminary data.</text>
</comment>
<dbReference type="Proteomes" id="UP000053681">
    <property type="component" value="Unassembled WGS sequence"/>
</dbReference>
<keyword evidence="5" id="KW-0812">Transmembrane</keyword>
<feature type="compositionally biased region" description="Polar residues" evidence="8">
    <location>
        <begin position="574"/>
        <end position="587"/>
    </location>
</feature>
<dbReference type="InterPro" id="IPR056785">
    <property type="entry name" value="YkcA/B-like_C"/>
</dbReference>
<dbReference type="EMBL" id="LNQP01000101">
    <property type="protein sequence ID" value="KSU86233.1"/>
    <property type="molecule type" value="Genomic_DNA"/>
</dbReference>
<dbReference type="GO" id="GO:0009103">
    <property type="term" value="P:lipopolysaccharide biosynthetic process"/>
    <property type="evidence" value="ECO:0007669"/>
    <property type="project" value="UniProtKB-ARBA"/>
</dbReference>
<feature type="domain" description="Glycosyltransferase RgtA/B/C/D-like" evidence="9">
    <location>
        <begin position="65"/>
        <end position="223"/>
    </location>
</feature>
<keyword evidence="2" id="KW-1003">Cell membrane</keyword>
<gene>
    <name evidence="11" type="ORF">AS180_19765</name>
</gene>
<accession>A0A0V8JGZ2</accession>